<dbReference type="GeneID" id="110090351"/>
<evidence type="ECO:0000313" key="13">
    <source>
        <dbReference type="RefSeq" id="XP_072844656.1"/>
    </source>
</evidence>
<feature type="domain" description="C2H2-type" evidence="9">
    <location>
        <begin position="598"/>
        <end position="625"/>
    </location>
</feature>
<evidence type="ECO:0000313" key="11">
    <source>
        <dbReference type="Proteomes" id="UP001652642"/>
    </source>
</evidence>
<dbReference type="Pfam" id="PF00096">
    <property type="entry name" value="zf-C2H2"/>
    <property type="match status" value="10"/>
</dbReference>
<dbReference type="RefSeq" id="XP_072844655.1">
    <property type="nucleotide sequence ID" value="XM_072988554.1"/>
</dbReference>
<sequence>MATEKEVEFSALCLRRIIVEPEVKTEIKMEGQDPETDSELPGTKESCLVSLPAETVPRGSPPAPLRRIKQEASAGPSWEDQWPEFLQVSQSPRLGQEDPLLPENMLREEAEISPDVCEGTEAVRLWRRGEDGSRLRPRIHKTAPEIRDLNFACEKGDRRLREDQALDLLSSERQRRRFRHFGYQEVNGPWEAYCQLRKFCHQWLMPERHTKEEILELVILEQFLSILPQEMLCWIQERDSESCFHAVALAEHFLLRQREAERQDQPQQQMLGMKEEAAVNFSARDDESLDMTVRHFYREIKQEGEDDPSVLAGDGRQNDSNKPLSETENREALKESVSKQGELKGFEGQEAEELRSDSTTNLGGGLGETTPQQIVAKGKRPSDRLFQSLNRNQKSNTGEELYECSDCGKEFISRAGFIMHIRIHGREKPYECSDCGKHFRRSSHLNSHSKIHAGVKPFKCSDCGKGFSRSSNLISHQRMHTGEKPYACSSCTKQFCDKSSLIRHERLHTGDKPYKCTECGKSFSQSHHLITHQRSHTGEKPYKCLLCSKSFCDRSTYIRHQKNHTGEKTFKCLDCGECFSRNKHLVRHRSIHTARELYTCSDCGESFGRRSGLKMHQKIHTGEKPFECSDCGKKFNRSTNLISHQRIHTGERPYGCPDCGKRFNRRTHLVSHQKIHGPRKETPEALPGGEDTSSVDLKGGYLPPSYIITTIV</sequence>
<organism evidence="11 13">
    <name type="scientific">Pogona vitticeps</name>
    <name type="common">central bearded dragon</name>
    <dbReference type="NCBI Taxonomy" id="103695"/>
    <lineage>
        <taxon>Eukaryota</taxon>
        <taxon>Metazoa</taxon>
        <taxon>Chordata</taxon>
        <taxon>Craniata</taxon>
        <taxon>Vertebrata</taxon>
        <taxon>Euteleostomi</taxon>
        <taxon>Lepidosauria</taxon>
        <taxon>Squamata</taxon>
        <taxon>Bifurcata</taxon>
        <taxon>Unidentata</taxon>
        <taxon>Episquamata</taxon>
        <taxon>Toxicofera</taxon>
        <taxon>Iguania</taxon>
        <taxon>Acrodonta</taxon>
        <taxon>Agamidae</taxon>
        <taxon>Amphibolurinae</taxon>
        <taxon>Pogona</taxon>
    </lineage>
</organism>
<feature type="domain" description="C2H2-type" evidence="9">
    <location>
        <begin position="430"/>
        <end position="457"/>
    </location>
</feature>
<gene>
    <name evidence="12 13" type="primary">LOC110090351</name>
</gene>
<evidence type="ECO:0000259" key="9">
    <source>
        <dbReference type="PROSITE" id="PS50157"/>
    </source>
</evidence>
<dbReference type="SMART" id="SM00431">
    <property type="entry name" value="SCAN"/>
    <property type="match status" value="1"/>
</dbReference>
<dbReference type="PANTHER" id="PTHR16515">
    <property type="entry name" value="PR DOMAIN ZINC FINGER PROTEIN"/>
    <property type="match status" value="1"/>
</dbReference>
<dbReference type="InterPro" id="IPR036236">
    <property type="entry name" value="Znf_C2H2_sf"/>
</dbReference>
<keyword evidence="6" id="KW-0539">Nucleus</keyword>
<keyword evidence="3" id="KW-0677">Repeat</keyword>
<feature type="domain" description="C2H2-type" evidence="9">
    <location>
        <begin position="486"/>
        <end position="513"/>
    </location>
</feature>
<feature type="domain" description="C2H2-type" evidence="9">
    <location>
        <begin position="458"/>
        <end position="485"/>
    </location>
</feature>
<protein>
    <submittedName>
        <fullName evidence="12 13">Uncharacterized protein isoform X1</fullName>
    </submittedName>
</protein>
<evidence type="ECO:0000256" key="7">
    <source>
        <dbReference type="PROSITE-ProRule" id="PRU00042"/>
    </source>
</evidence>
<feature type="domain" description="SCAN box" evidence="10">
    <location>
        <begin position="175"/>
        <end position="253"/>
    </location>
</feature>
<keyword evidence="2" id="KW-0479">Metal-binding</keyword>
<dbReference type="Pfam" id="PF02023">
    <property type="entry name" value="SCAN"/>
    <property type="match status" value="1"/>
</dbReference>
<dbReference type="SUPFAM" id="SSF47353">
    <property type="entry name" value="Retrovirus capsid dimerization domain-like"/>
    <property type="match status" value="1"/>
</dbReference>
<evidence type="ECO:0000256" key="6">
    <source>
        <dbReference type="ARBA" id="ARBA00023242"/>
    </source>
</evidence>
<name>A0ABM5FGY8_9SAUR</name>
<feature type="domain" description="C2H2-type" evidence="9">
    <location>
        <begin position="402"/>
        <end position="429"/>
    </location>
</feature>
<dbReference type="InterPro" id="IPR050331">
    <property type="entry name" value="Zinc_finger"/>
</dbReference>
<dbReference type="PROSITE" id="PS50157">
    <property type="entry name" value="ZINC_FINGER_C2H2_2"/>
    <property type="match status" value="10"/>
</dbReference>
<evidence type="ECO:0000256" key="5">
    <source>
        <dbReference type="ARBA" id="ARBA00022833"/>
    </source>
</evidence>
<feature type="region of interest" description="Disordered" evidence="8">
    <location>
        <begin position="302"/>
        <end position="386"/>
    </location>
</feature>
<evidence type="ECO:0000256" key="2">
    <source>
        <dbReference type="ARBA" id="ARBA00022723"/>
    </source>
</evidence>
<feature type="domain" description="C2H2-type" evidence="9">
    <location>
        <begin position="570"/>
        <end position="597"/>
    </location>
</feature>
<accession>A0ABM5FGY8</accession>
<dbReference type="InterPro" id="IPR038269">
    <property type="entry name" value="SCAN_sf"/>
</dbReference>
<dbReference type="Proteomes" id="UP001652642">
    <property type="component" value="Chromosome 2"/>
</dbReference>
<proteinExistence type="predicted"/>
<evidence type="ECO:0000256" key="1">
    <source>
        <dbReference type="ARBA" id="ARBA00004123"/>
    </source>
</evidence>
<evidence type="ECO:0000256" key="3">
    <source>
        <dbReference type="ARBA" id="ARBA00022737"/>
    </source>
</evidence>
<evidence type="ECO:0000256" key="4">
    <source>
        <dbReference type="ARBA" id="ARBA00022771"/>
    </source>
</evidence>
<feature type="domain" description="C2H2-type" evidence="9">
    <location>
        <begin position="514"/>
        <end position="541"/>
    </location>
</feature>
<evidence type="ECO:0000313" key="12">
    <source>
        <dbReference type="RefSeq" id="XP_072844655.1"/>
    </source>
</evidence>
<dbReference type="SUPFAM" id="SSF57667">
    <property type="entry name" value="beta-beta-alpha zinc fingers"/>
    <property type="match status" value="6"/>
</dbReference>
<dbReference type="PROSITE" id="PS50804">
    <property type="entry name" value="SCAN_BOX"/>
    <property type="match status" value="1"/>
</dbReference>
<feature type="region of interest" description="Disordered" evidence="8">
    <location>
        <begin position="670"/>
        <end position="697"/>
    </location>
</feature>
<dbReference type="CDD" id="cd07936">
    <property type="entry name" value="SCAN"/>
    <property type="match status" value="1"/>
</dbReference>
<keyword evidence="11" id="KW-1185">Reference proteome</keyword>
<comment type="subcellular location">
    <subcellularLocation>
        <location evidence="1">Nucleus</location>
    </subcellularLocation>
</comment>
<dbReference type="PROSITE" id="PS00028">
    <property type="entry name" value="ZINC_FINGER_C2H2_1"/>
    <property type="match status" value="10"/>
</dbReference>
<reference evidence="11 12" key="1">
    <citation type="submission" date="2025-05" db="UniProtKB">
        <authorList>
            <consortium name="RefSeq"/>
        </authorList>
    </citation>
    <scope>NUCLEOTIDE SEQUENCE [LARGE SCALE GENOMIC DNA]</scope>
</reference>
<keyword evidence="4 7" id="KW-0863">Zinc-finger</keyword>
<feature type="domain" description="C2H2-type" evidence="9">
    <location>
        <begin position="542"/>
        <end position="569"/>
    </location>
</feature>
<keyword evidence="5" id="KW-0862">Zinc</keyword>
<evidence type="ECO:0000259" key="10">
    <source>
        <dbReference type="PROSITE" id="PS50804"/>
    </source>
</evidence>
<evidence type="ECO:0000256" key="8">
    <source>
        <dbReference type="SAM" id="MobiDB-lite"/>
    </source>
</evidence>
<dbReference type="PANTHER" id="PTHR16515:SF66">
    <property type="entry name" value="C2H2-TYPE DOMAIN-CONTAINING PROTEIN"/>
    <property type="match status" value="1"/>
</dbReference>
<feature type="compositionally biased region" description="Basic and acidic residues" evidence="8">
    <location>
        <begin position="325"/>
        <end position="356"/>
    </location>
</feature>
<dbReference type="Gene3D" id="1.10.4020.10">
    <property type="entry name" value="DNA breaking-rejoining enzymes"/>
    <property type="match status" value="1"/>
</dbReference>
<feature type="domain" description="C2H2-type" evidence="9">
    <location>
        <begin position="626"/>
        <end position="653"/>
    </location>
</feature>
<dbReference type="Gene3D" id="3.30.160.60">
    <property type="entry name" value="Classic Zinc Finger"/>
    <property type="match status" value="10"/>
</dbReference>
<feature type="domain" description="C2H2-type" evidence="9">
    <location>
        <begin position="654"/>
        <end position="681"/>
    </location>
</feature>
<dbReference type="RefSeq" id="XP_072844656.1">
    <property type="nucleotide sequence ID" value="XM_072988555.1"/>
</dbReference>
<dbReference type="InterPro" id="IPR003309">
    <property type="entry name" value="SCAN_dom"/>
</dbReference>
<dbReference type="InterPro" id="IPR013087">
    <property type="entry name" value="Znf_C2H2_type"/>
</dbReference>
<dbReference type="SMART" id="SM00355">
    <property type="entry name" value="ZnF_C2H2"/>
    <property type="match status" value="10"/>
</dbReference>